<evidence type="ECO:0000256" key="7">
    <source>
        <dbReference type="ARBA" id="ARBA00023163"/>
    </source>
</evidence>
<keyword evidence="8" id="KW-0479">Metal-binding</keyword>
<gene>
    <name evidence="8" type="primary">nrdR</name>
    <name evidence="10" type="ORF">D187_004613</name>
</gene>
<keyword evidence="5 8" id="KW-0805">Transcription regulation</keyword>
<dbReference type="OrthoDB" id="9807461at2"/>
<dbReference type="GO" id="GO:0045892">
    <property type="term" value="P:negative regulation of DNA-templated transcription"/>
    <property type="evidence" value="ECO:0007669"/>
    <property type="project" value="UniProtKB-UniRule"/>
</dbReference>
<comment type="function">
    <text evidence="8">Negatively regulates transcription of bacterial ribonucleotide reductase nrd genes and operons by binding to NrdR-boxes.</text>
</comment>
<dbReference type="AlphaFoldDB" id="S9P082"/>
<dbReference type="NCBIfam" id="TIGR00244">
    <property type="entry name" value="transcriptional regulator NrdR"/>
    <property type="match status" value="1"/>
</dbReference>
<evidence type="ECO:0000256" key="1">
    <source>
        <dbReference type="ARBA" id="ARBA00022491"/>
    </source>
</evidence>
<reference evidence="10" key="1">
    <citation type="submission" date="2013-05" db="EMBL/GenBank/DDBJ databases">
        <title>Genome assembly of Cystobacter fuscus DSM 2262.</title>
        <authorList>
            <person name="Sharma G."/>
            <person name="Khatri I."/>
            <person name="Kaur C."/>
            <person name="Mayilraj S."/>
            <person name="Subramanian S."/>
        </authorList>
    </citation>
    <scope>NUCLEOTIDE SEQUENCE [LARGE SCALE GENOMIC DNA]</scope>
    <source>
        <strain evidence="10">DSM 2262</strain>
    </source>
</reference>
<dbReference type="Pfam" id="PF22811">
    <property type="entry name" value="Zn_ribbon_NrdR"/>
    <property type="match status" value="1"/>
</dbReference>
<dbReference type="HAMAP" id="MF_00440">
    <property type="entry name" value="NrdR"/>
    <property type="match status" value="1"/>
</dbReference>
<name>S9P082_CYSF2</name>
<dbReference type="InterPro" id="IPR055173">
    <property type="entry name" value="NrdR-like_N"/>
</dbReference>
<dbReference type="RefSeq" id="WP_002630219.1">
    <property type="nucleotide sequence ID" value="NZ_ANAH02000030.1"/>
</dbReference>
<dbReference type="InterPro" id="IPR003796">
    <property type="entry name" value="RNR_NrdR-like"/>
</dbReference>
<keyword evidence="1 8" id="KW-0678">Repressor</keyword>
<dbReference type="PANTHER" id="PTHR30455">
    <property type="entry name" value="TRANSCRIPTIONAL REPRESSOR NRDR"/>
    <property type="match status" value="1"/>
</dbReference>
<keyword evidence="4 8" id="KW-0067">ATP-binding</keyword>
<evidence type="ECO:0000256" key="8">
    <source>
        <dbReference type="HAMAP-Rule" id="MF_00440"/>
    </source>
</evidence>
<dbReference type="GO" id="GO:0008270">
    <property type="term" value="F:zinc ion binding"/>
    <property type="evidence" value="ECO:0007669"/>
    <property type="project" value="UniProtKB-UniRule"/>
</dbReference>
<comment type="cofactor">
    <cofactor evidence="8">
        <name>Zn(2+)</name>
        <dbReference type="ChEBI" id="CHEBI:29105"/>
    </cofactor>
    <text evidence="8">Binds 1 zinc ion.</text>
</comment>
<protein>
    <recommendedName>
        <fullName evidence="8">Transcriptional repressor NrdR</fullName>
    </recommendedName>
</protein>
<evidence type="ECO:0000256" key="4">
    <source>
        <dbReference type="ARBA" id="ARBA00022840"/>
    </source>
</evidence>
<keyword evidence="2 8" id="KW-0547">Nucleotide-binding</keyword>
<evidence type="ECO:0000256" key="6">
    <source>
        <dbReference type="ARBA" id="ARBA00023125"/>
    </source>
</evidence>
<evidence type="ECO:0000313" key="11">
    <source>
        <dbReference type="Proteomes" id="UP000011682"/>
    </source>
</evidence>
<sequence length="165" mass="19341">MRCPFCQDPENKVIDSRESHEGSVIRRRRECLQCKRRFTTYERVEEIYPLIVKKDGRRETFDRDKLLAGLQKACEKRPVSADQLEETLVAVERLLQGVGEKEVPSSVIGEEVMRRLHALDEVAYVRFASVYRSFRDITEFMAELKDLLSDRTREQRPPRPPDKDG</sequence>
<feature type="zinc finger region" evidence="8">
    <location>
        <begin position="3"/>
        <end position="34"/>
    </location>
</feature>
<keyword evidence="6 8" id="KW-0238">DNA-binding</keyword>
<dbReference type="GO" id="GO:0003677">
    <property type="term" value="F:DNA binding"/>
    <property type="evidence" value="ECO:0007669"/>
    <property type="project" value="UniProtKB-KW"/>
</dbReference>
<proteinExistence type="inferred from homology"/>
<comment type="caution">
    <text evidence="10">The sequence shown here is derived from an EMBL/GenBank/DDBJ whole genome shotgun (WGS) entry which is preliminary data.</text>
</comment>
<evidence type="ECO:0000256" key="3">
    <source>
        <dbReference type="ARBA" id="ARBA00022771"/>
    </source>
</evidence>
<dbReference type="PROSITE" id="PS51161">
    <property type="entry name" value="ATP_CONE"/>
    <property type="match status" value="1"/>
</dbReference>
<keyword evidence="3 8" id="KW-0863">Zinc-finger</keyword>
<dbReference type="EMBL" id="ANAH02000030">
    <property type="protein sequence ID" value="EPX57860.1"/>
    <property type="molecule type" value="Genomic_DNA"/>
</dbReference>
<keyword evidence="7 8" id="KW-0804">Transcription</keyword>
<evidence type="ECO:0000256" key="5">
    <source>
        <dbReference type="ARBA" id="ARBA00023015"/>
    </source>
</evidence>
<evidence type="ECO:0000259" key="9">
    <source>
        <dbReference type="PROSITE" id="PS51161"/>
    </source>
</evidence>
<dbReference type="Pfam" id="PF03477">
    <property type="entry name" value="ATP-cone"/>
    <property type="match status" value="1"/>
</dbReference>
<keyword evidence="8" id="KW-0862">Zinc</keyword>
<dbReference type="PANTHER" id="PTHR30455:SF2">
    <property type="entry name" value="TRANSCRIPTIONAL REPRESSOR NRDR"/>
    <property type="match status" value="1"/>
</dbReference>
<dbReference type="eggNOG" id="COG1327">
    <property type="taxonomic scope" value="Bacteria"/>
</dbReference>
<accession>S9P082</accession>
<dbReference type="Proteomes" id="UP000011682">
    <property type="component" value="Unassembled WGS sequence"/>
</dbReference>
<keyword evidence="11" id="KW-1185">Reference proteome</keyword>
<evidence type="ECO:0000313" key="10">
    <source>
        <dbReference type="EMBL" id="EPX57860.1"/>
    </source>
</evidence>
<comment type="similarity">
    <text evidence="8">Belongs to the NrdR family.</text>
</comment>
<feature type="domain" description="ATP-cone" evidence="9">
    <location>
        <begin position="49"/>
        <end position="139"/>
    </location>
</feature>
<organism evidence="10 11">
    <name type="scientific">Cystobacter fuscus (strain ATCC 25194 / DSM 2262 / NBRC 100088 / M29)</name>
    <dbReference type="NCBI Taxonomy" id="1242864"/>
    <lineage>
        <taxon>Bacteria</taxon>
        <taxon>Pseudomonadati</taxon>
        <taxon>Myxococcota</taxon>
        <taxon>Myxococcia</taxon>
        <taxon>Myxococcales</taxon>
        <taxon>Cystobacterineae</taxon>
        <taxon>Archangiaceae</taxon>
        <taxon>Cystobacter</taxon>
    </lineage>
</organism>
<dbReference type="GO" id="GO:0005524">
    <property type="term" value="F:ATP binding"/>
    <property type="evidence" value="ECO:0007669"/>
    <property type="project" value="UniProtKB-UniRule"/>
</dbReference>
<dbReference type="InterPro" id="IPR005144">
    <property type="entry name" value="ATP-cone_dom"/>
</dbReference>
<evidence type="ECO:0000256" key="2">
    <source>
        <dbReference type="ARBA" id="ARBA00022741"/>
    </source>
</evidence>